<protein>
    <submittedName>
        <fullName evidence="3">Hydantoinase/oxoprolinase family protein</fullName>
    </submittedName>
</protein>
<proteinExistence type="predicted"/>
<name>A0A8J7M0P3_9BACT</name>
<dbReference type="PANTHER" id="PTHR11365">
    <property type="entry name" value="5-OXOPROLINASE RELATED"/>
    <property type="match status" value="1"/>
</dbReference>
<dbReference type="EMBL" id="JAEMHM010000013">
    <property type="protein sequence ID" value="MBJ6726237.1"/>
    <property type="molecule type" value="Genomic_DNA"/>
</dbReference>
<dbReference type="Pfam" id="PF01968">
    <property type="entry name" value="Hydantoinase_A"/>
    <property type="match status" value="1"/>
</dbReference>
<feature type="domain" description="Hydantoinase A/oxoprolinase" evidence="1">
    <location>
        <begin position="183"/>
        <end position="324"/>
    </location>
</feature>
<evidence type="ECO:0000313" key="4">
    <source>
        <dbReference type="Proteomes" id="UP000636888"/>
    </source>
</evidence>
<dbReference type="SUPFAM" id="SSF53067">
    <property type="entry name" value="Actin-like ATPase domain"/>
    <property type="match status" value="1"/>
</dbReference>
<dbReference type="Proteomes" id="UP000636888">
    <property type="component" value="Unassembled WGS sequence"/>
</dbReference>
<reference evidence="3" key="1">
    <citation type="submission" date="2020-12" db="EMBL/GenBank/DDBJ databases">
        <title>Geomonas sp. Red875, isolated from river sediment.</title>
        <authorList>
            <person name="Xu Z."/>
            <person name="Zhang Z."/>
            <person name="Masuda Y."/>
            <person name="Itoh H."/>
            <person name="Senoo K."/>
        </authorList>
    </citation>
    <scope>NUCLEOTIDE SEQUENCE</scope>
    <source>
        <strain evidence="3">Red875</strain>
    </source>
</reference>
<dbReference type="PANTHER" id="PTHR11365:SF2">
    <property type="entry name" value="5-OXOPROLINASE"/>
    <property type="match status" value="1"/>
</dbReference>
<organism evidence="3 4">
    <name type="scientific">Geomesophilobacter sediminis</name>
    <dbReference type="NCBI Taxonomy" id="2798584"/>
    <lineage>
        <taxon>Bacteria</taxon>
        <taxon>Pseudomonadati</taxon>
        <taxon>Thermodesulfobacteriota</taxon>
        <taxon>Desulfuromonadia</taxon>
        <taxon>Geobacterales</taxon>
        <taxon>Geobacteraceae</taxon>
        <taxon>Geomesophilobacter</taxon>
    </lineage>
</organism>
<dbReference type="InterPro" id="IPR008040">
    <property type="entry name" value="Hydant_A_N"/>
</dbReference>
<sequence length="650" mass="67992">MKLGLGIDTGGTFTDSVIVDLGSGRILSKSKAPTTREDLKVGVEASFCGLDHLLFSQVSLVSLSTTLATNSIVEGKGARVALLAAVPKPETFAFPGKLPAESVAIFSGAHDTRGCCSVPLDLAAAREAVRGLEGKVEAVAVSSYFSIYNAEHELRLRELVLAETSLPVVCGHELSGAVGMVERAVTATLNARLLPVIRELLDAVGAILRSRGIQAPLMVVKGDGSLISEEGVRLRPVETLLSGPAASIAGACRLSGLDDAIVVDMGGTTTDIGIVKGGVVATGDDGAVVGGWQTRVRAVDMWTVGLGGDSKIQVDGGRVTIGPRRSIPLCTAAVADPGLLPTLDALLAGGASPGSLEILTAVRRPAFPLSRHEGRLFELLAGRMVPRSVVDREIGPFVDLDRFQELGYLIEVGFTPTDFMHLNREFEVWDREASVCGAAILARQMGGSVEDFLGELKREISNSLSLQIAAKALHEEPELASSWSPAHAEFLGRLLQLSGERGISAAVRLSRPVIAVGAPVRAFLPAAAAILGAQLVIPEHAEVANAFGAVTGRVVEKVAVHVRPGKPDGFVVVSADVQQAFVTIEDAIAFAEAHAREVALAHAAARGGMDLEVRLEREETSLPLKSGWGDQVFIEVRVTATAVGTPPVSP</sequence>
<dbReference type="InterPro" id="IPR043129">
    <property type="entry name" value="ATPase_NBD"/>
</dbReference>
<evidence type="ECO:0000313" key="3">
    <source>
        <dbReference type="EMBL" id="MBJ6726237.1"/>
    </source>
</evidence>
<dbReference type="RefSeq" id="WP_199385127.1">
    <property type="nucleotide sequence ID" value="NZ_JAEMHM010000013.1"/>
</dbReference>
<dbReference type="GO" id="GO:0017168">
    <property type="term" value="F:5-oxoprolinase (ATP-hydrolyzing) activity"/>
    <property type="evidence" value="ECO:0007669"/>
    <property type="project" value="TreeGrafter"/>
</dbReference>
<evidence type="ECO:0000259" key="1">
    <source>
        <dbReference type="Pfam" id="PF01968"/>
    </source>
</evidence>
<dbReference type="InterPro" id="IPR045079">
    <property type="entry name" value="Oxoprolinase-like"/>
</dbReference>
<evidence type="ECO:0000259" key="2">
    <source>
        <dbReference type="Pfam" id="PF05378"/>
    </source>
</evidence>
<accession>A0A8J7M0P3</accession>
<keyword evidence="4" id="KW-1185">Reference proteome</keyword>
<gene>
    <name evidence="3" type="ORF">JFN93_16105</name>
</gene>
<comment type="caution">
    <text evidence="3">The sequence shown here is derived from an EMBL/GenBank/DDBJ whole genome shotgun (WGS) entry which is preliminary data.</text>
</comment>
<dbReference type="InterPro" id="IPR002821">
    <property type="entry name" value="Hydantoinase_A"/>
</dbReference>
<dbReference type="GO" id="GO:0005829">
    <property type="term" value="C:cytosol"/>
    <property type="evidence" value="ECO:0007669"/>
    <property type="project" value="TreeGrafter"/>
</dbReference>
<dbReference type="GO" id="GO:0006749">
    <property type="term" value="P:glutathione metabolic process"/>
    <property type="evidence" value="ECO:0007669"/>
    <property type="project" value="TreeGrafter"/>
</dbReference>
<feature type="domain" description="Hydantoinase/oxoprolinase N-terminal" evidence="2">
    <location>
        <begin position="5"/>
        <end position="161"/>
    </location>
</feature>
<dbReference type="Pfam" id="PF05378">
    <property type="entry name" value="Hydant_A_N"/>
    <property type="match status" value="1"/>
</dbReference>
<dbReference type="AlphaFoldDB" id="A0A8J7M0P3"/>